<protein>
    <submittedName>
        <fullName evidence="4">BUB1 N-terminal domain-containing protein</fullName>
    </submittedName>
</protein>
<evidence type="ECO:0000313" key="4">
    <source>
        <dbReference type="WBParaSite" id="maker-unitig_42840-snap-gene-0.2-mRNA-1"/>
    </source>
</evidence>
<feature type="compositionally biased region" description="Low complexity" evidence="1">
    <location>
        <begin position="473"/>
        <end position="492"/>
    </location>
</feature>
<accession>A0A1I8FP34</accession>
<proteinExistence type="predicted"/>
<dbReference type="WBParaSite" id="maker-unitig_42840-snap-gene-0.2-mRNA-1">
    <property type="protein sequence ID" value="maker-unitig_42840-snap-gene-0.2-mRNA-1"/>
    <property type="gene ID" value="maker-unitig_42840-snap-gene-0.2"/>
</dbReference>
<dbReference type="Proteomes" id="UP000095280">
    <property type="component" value="Unplaced"/>
</dbReference>
<keyword evidence="3" id="KW-1185">Reference proteome</keyword>
<feature type="region of interest" description="Disordered" evidence="1">
    <location>
        <begin position="574"/>
        <end position="609"/>
    </location>
</feature>
<dbReference type="InterPro" id="IPR013212">
    <property type="entry name" value="Mad3/Bub1_I"/>
</dbReference>
<reference evidence="4" key="1">
    <citation type="submission" date="2016-11" db="UniProtKB">
        <authorList>
            <consortium name="WormBaseParasite"/>
        </authorList>
    </citation>
    <scope>IDENTIFICATION</scope>
</reference>
<feature type="region of interest" description="Disordered" evidence="1">
    <location>
        <begin position="465"/>
        <end position="511"/>
    </location>
</feature>
<feature type="region of interest" description="Disordered" evidence="1">
    <location>
        <begin position="242"/>
        <end position="405"/>
    </location>
</feature>
<sequence length="619" mass="66877">AELEESKAAVTYDFMFHRGIGTMVAYFWYSYALALERKGDLKAAGDKYEHGIRCQAQPLDFLVEKVRLIFLLFHQITACRSPRLFKRRLAQQAGLQSLMLDGNDTQTTRPLIGADSVLDQQQQQLASAAGGGGGNSRTRKALAALRTTAGGQAPVMRVGSAVSLRAEQITSDVPRSAAALSIYFFSRESEFCISICVAATMDGNPSCSWCNGSRHIKLSPTDMVTVVTNTCVQAIRAARPWPAAATAAATRRSRRRQTATHVRPSVVVARIRQCGRRERQRAAFPPPPPPPAASGRQRQGADRSSKPSRMGFNKKHDGAAPGTSAAAFRRSRRRDPALPGQARRPTLMKPATLQAARGRQFRRLSASQASGFRGADSQPALTSAACPSARRRKPRPDQDDTSPSKCSRLVRAAFEHSAAATYATSMQATAAAELCNNQLNSRGDSGFMCQIDKLYMGLQEYAQPPSTVSKQSQQPAPQMAATAAAAPQMQQQNSQDHSRDRSRDFSKDNRADHFAGPGLAVVAAAVGRAARIAPAAMCAGCRFQNDFALVRCASSSSTNRRGWSTALALATPRRPAGGALDKEALDPSDGRALEDRNSRHVLGSGASSRRRELVWKLKL</sequence>
<dbReference type="AlphaFoldDB" id="A0A1I8FP34"/>
<feature type="compositionally biased region" description="Basic and acidic residues" evidence="1">
    <location>
        <begin position="496"/>
        <end position="511"/>
    </location>
</feature>
<dbReference type="PROSITE" id="PS51489">
    <property type="entry name" value="BUB1_N"/>
    <property type="match status" value="1"/>
</dbReference>
<feature type="domain" description="BUB1 N-terminal" evidence="2">
    <location>
        <begin position="1"/>
        <end position="108"/>
    </location>
</feature>
<organism evidence="3 4">
    <name type="scientific">Macrostomum lignano</name>
    <dbReference type="NCBI Taxonomy" id="282301"/>
    <lineage>
        <taxon>Eukaryota</taxon>
        <taxon>Metazoa</taxon>
        <taxon>Spiralia</taxon>
        <taxon>Lophotrochozoa</taxon>
        <taxon>Platyhelminthes</taxon>
        <taxon>Rhabditophora</taxon>
        <taxon>Macrostomorpha</taxon>
        <taxon>Macrostomida</taxon>
        <taxon>Macrostomidae</taxon>
        <taxon>Macrostomum</taxon>
    </lineage>
</organism>
<feature type="compositionally biased region" description="Basic and acidic residues" evidence="1">
    <location>
        <begin position="580"/>
        <end position="598"/>
    </location>
</feature>
<name>A0A1I8FP34_9PLAT</name>
<evidence type="ECO:0000256" key="1">
    <source>
        <dbReference type="SAM" id="MobiDB-lite"/>
    </source>
</evidence>
<evidence type="ECO:0000259" key="2">
    <source>
        <dbReference type="PROSITE" id="PS51489"/>
    </source>
</evidence>
<dbReference type="Gene3D" id="1.25.40.430">
    <property type="match status" value="1"/>
</dbReference>
<evidence type="ECO:0000313" key="3">
    <source>
        <dbReference type="Proteomes" id="UP000095280"/>
    </source>
</evidence>